<dbReference type="Gene3D" id="3.40.50.2000">
    <property type="entry name" value="Glycogen Phosphorylase B"/>
    <property type="match status" value="2"/>
</dbReference>
<evidence type="ECO:0000256" key="2">
    <source>
        <dbReference type="SAM" id="Phobius"/>
    </source>
</evidence>
<keyword evidence="1" id="KW-0808">Transferase</keyword>
<dbReference type="RefSeq" id="WP_304437012.1">
    <property type="nucleotide sequence ID" value="NZ_JAUKUC010000001.1"/>
</dbReference>
<dbReference type="Pfam" id="PF00534">
    <property type="entry name" value="Glycos_transf_1"/>
    <property type="match status" value="1"/>
</dbReference>
<feature type="transmembrane region" description="Helical" evidence="2">
    <location>
        <begin position="103"/>
        <end position="125"/>
    </location>
</feature>
<dbReference type="SUPFAM" id="SSF53756">
    <property type="entry name" value="UDP-Glycosyltransferase/glycogen phosphorylase"/>
    <property type="match status" value="1"/>
</dbReference>
<sequence length="396" mass="44851">MSIELSGQNKQLFVVSELFYPETISTGYIMTEIAKELAKTNKVTVIAGPEFYEEKEYKATANLEDIQITRGNYVNYNKNNFFSRIYGVFSTSWKMMRLMKKHIPANSEILMVTNPLILFVLSSFYIRKKSWNIKLLVHDVFPENLIIAGVLKSNTSIVYKLLRSIFKKAYLKMDTLIVLGRDMKKLFLEKTKGASKITIIENWADTVNIQKNDLPNTIPNFLFAGNLGRLQGLDVLLNALLATKNYNYTFTFIGSGAVEKSISDFISSHALNHVQKLGWLPREQQNEFMAKATIGVISLTEHMFGLGVPSKCYNLLAAGKPILYIGDPGSEIHQLISEHNIGWFAQAGNTKEIEQVIIEIVNSGTSDYQLKSDKARILAEELYAKEIILNKFSKLF</sequence>
<dbReference type="PANTHER" id="PTHR46401:SF2">
    <property type="entry name" value="GLYCOSYLTRANSFERASE WBBK-RELATED"/>
    <property type="match status" value="1"/>
</dbReference>
<reference evidence="4" key="1">
    <citation type="journal article" date="2014" name="Int. J. Syst. Evol. Microbiol.">
        <title>Complete genome of a new Firmicutes species belonging to the dominant human colonic microbiota ('Ruminococcus bicirculans') reveals two chromosomes and a selective capacity to utilize plant glucans.</title>
        <authorList>
            <consortium name="NISC Comparative Sequencing Program"/>
            <person name="Wegmann U."/>
            <person name="Louis P."/>
            <person name="Goesmann A."/>
            <person name="Henrissat B."/>
            <person name="Duncan S.H."/>
            <person name="Flint H.J."/>
        </authorList>
    </citation>
    <scope>NUCLEOTIDE SEQUENCE</scope>
    <source>
        <strain evidence="4">CECT 8869</strain>
    </source>
</reference>
<gene>
    <name evidence="4" type="ORF">Q2T41_16745</name>
</gene>
<dbReference type="InterPro" id="IPR001296">
    <property type="entry name" value="Glyco_trans_1"/>
</dbReference>
<feature type="domain" description="Glycosyl transferase family 1" evidence="3">
    <location>
        <begin position="208"/>
        <end position="365"/>
    </location>
</feature>
<name>A0ABT8RV37_9FLAO</name>
<evidence type="ECO:0000256" key="1">
    <source>
        <dbReference type="ARBA" id="ARBA00022679"/>
    </source>
</evidence>
<protein>
    <submittedName>
        <fullName evidence="4">Glycosyltransferase family 4 protein</fullName>
    </submittedName>
</protein>
<proteinExistence type="predicted"/>
<dbReference type="PANTHER" id="PTHR46401">
    <property type="entry name" value="GLYCOSYLTRANSFERASE WBBK-RELATED"/>
    <property type="match status" value="1"/>
</dbReference>
<dbReference type="CDD" id="cd03794">
    <property type="entry name" value="GT4_WbuB-like"/>
    <property type="match status" value="1"/>
</dbReference>
<dbReference type="Proteomes" id="UP001168579">
    <property type="component" value="Unassembled WGS sequence"/>
</dbReference>
<organism evidence="4 5">
    <name type="scientific">Maribacter confluentis</name>
    <dbReference type="NCBI Taxonomy" id="1656093"/>
    <lineage>
        <taxon>Bacteria</taxon>
        <taxon>Pseudomonadati</taxon>
        <taxon>Bacteroidota</taxon>
        <taxon>Flavobacteriia</taxon>
        <taxon>Flavobacteriales</taxon>
        <taxon>Flavobacteriaceae</taxon>
        <taxon>Maribacter</taxon>
    </lineage>
</organism>
<comment type="caution">
    <text evidence="4">The sequence shown here is derived from an EMBL/GenBank/DDBJ whole genome shotgun (WGS) entry which is preliminary data.</text>
</comment>
<keyword evidence="2" id="KW-0812">Transmembrane</keyword>
<evidence type="ECO:0000313" key="4">
    <source>
        <dbReference type="EMBL" id="MDO1514304.1"/>
    </source>
</evidence>
<keyword evidence="5" id="KW-1185">Reference proteome</keyword>
<dbReference type="EMBL" id="JAUKUC010000001">
    <property type="protein sequence ID" value="MDO1514304.1"/>
    <property type="molecule type" value="Genomic_DNA"/>
</dbReference>
<evidence type="ECO:0000259" key="3">
    <source>
        <dbReference type="Pfam" id="PF00534"/>
    </source>
</evidence>
<keyword evidence="2" id="KW-0472">Membrane</keyword>
<reference evidence="4" key="2">
    <citation type="submission" date="2023-06" db="EMBL/GenBank/DDBJ databases">
        <authorList>
            <person name="Lucena T."/>
            <person name="Sun Q."/>
        </authorList>
    </citation>
    <scope>NUCLEOTIDE SEQUENCE</scope>
    <source>
        <strain evidence="4">CECT 8869</strain>
    </source>
</reference>
<keyword evidence="2" id="KW-1133">Transmembrane helix</keyword>
<evidence type="ECO:0000313" key="5">
    <source>
        <dbReference type="Proteomes" id="UP001168579"/>
    </source>
</evidence>
<accession>A0ABT8RV37</accession>